<evidence type="ECO:0000256" key="1">
    <source>
        <dbReference type="SAM" id="MobiDB-lite"/>
    </source>
</evidence>
<dbReference type="OrthoDB" id="4526540at2759"/>
<feature type="compositionally biased region" description="Basic and acidic residues" evidence="1">
    <location>
        <begin position="29"/>
        <end position="68"/>
    </location>
</feature>
<name>A0A9W9GW94_9EURO</name>
<accession>A0A9W9GW94</accession>
<dbReference type="EMBL" id="JAPQKL010000005">
    <property type="protein sequence ID" value="KAJ5131098.1"/>
    <property type="molecule type" value="Genomic_DNA"/>
</dbReference>
<sequence length="77" mass="9206">MVETQQSTEHKESFFEKIFDHHDHHKHRNEGQTDKDKRLSGEGGLRSDLKKDEDGFKQYLKDDKRLEEEGQTYRGLM</sequence>
<protein>
    <submittedName>
        <fullName evidence="2">Uncharacterized protein</fullName>
    </submittedName>
</protein>
<feature type="compositionally biased region" description="Basic and acidic residues" evidence="1">
    <location>
        <begin position="8"/>
        <end position="22"/>
    </location>
</feature>
<organism evidence="2 3">
    <name type="scientific">Penicillium bovifimosum</name>
    <dbReference type="NCBI Taxonomy" id="126998"/>
    <lineage>
        <taxon>Eukaryota</taxon>
        <taxon>Fungi</taxon>
        <taxon>Dikarya</taxon>
        <taxon>Ascomycota</taxon>
        <taxon>Pezizomycotina</taxon>
        <taxon>Eurotiomycetes</taxon>
        <taxon>Eurotiomycetidae</taxon>
        <taxon>Eurotiales</taxon>
        <taxon>Aspergillaceae</taxon>
        <taxon>Penicillium</taxon>
    </lineage>
</organism>
<proteinExistence type="predicted"/>
<dbReference type="RefSeq" id="XP_056521477.1">
    <property type="nucleotide sequence ID" value="XM_056667881.1"/>
</dbReference>
<reference evidence="2" key="2">
    <citation type="journal article" date="2023" name="IMA Fungus">
        <title>Comparative genomic study of the Penicillium genus elucidates a diverse pangenome and 15 lateral gene transfer events.</title>
        <authorList>
            <person name="Petersen C."/>
            <person name="Sorensen T."/>
            <person name="Nielsen M.R."/>
            <person name="Sondergaard T.E."/>
            <person name="Sorensen J.L."/>
            <person name="Fitzpatrick D.A."/>
            <person name="Frisvad J.C."/>
            <person name="Nielsen K.L."/>
        </authorList>
    </citation>
    <scope>NUCLEOTIDE SEQUENCE</scope>
    <source>
        <strain evidence="2">IBT 22155</strain>
    </source>
</reference>
<gene>
    <name evidence="2" type="ORF">N7515_007137</name>
</gene>
<evidence type="ECO:0000313" key="2">
    <source>
        <dbReference type="EMBL" id="KAJ5131098.1"/>
    </source>
</evidence>
<dbReference type="Proteomes" id="UP001149079">
    <property type="component" value="Unassembled WGS sequence"/>
</dbReference>
<reference evidence="2" key="1">
    <citation type="submission" date="2022-11" db="EMBL/GenBank/DDBJ databases">
        <authorList>
            <person name="Petersen C."/>
        </authorList>
    </citation>
    <scope>NUCLEOTIDE SEQUENCE</scope>
    <source>
        <strain evidence="2">IBT 22155</strain>
    </source>
</reference>
<feature type="region of interest" description="Disordered" evidence="1">
    <location>
        <begin position="1"/>
        <end position="77"/>
    </location>
</feature>
<comment type="caution">
    <text evidence="2">The sequence shown here is derived from an EMBL/GenBank/DDBJ whole genome shotgun (WGS) entry which is preliminary data.</text>
</comment>
<evidence type="ECO:0000313" key="3">
    <source>
        <dbReference type="Proteomes" id="UP001149079"/>
    </source>
</evidence>
<keyword evidence="3" id="KW-1185">Reference proteome</keyword>
<dbReference type="GeneID" id="81407051"/>
<dbReference type="AlphaFoldDB" id="A0A9W9GW94"/>